<organism evidence="3 4">
    <name type="scientific">Helicobacter canis</name>
    <dbReference type="NCBI Taxonomy" id="29419"/>
    <lineage>
        <taxon>Bacteria</taxon>
        <taxon>Pseudomonadati</taxon>
        <taxon>Campylobacterota</taxon>
        <taxon>Epsilonproteobacteria</taxon>
        <taxon>Campylobacterales</taxon>
        <taxon>Helicobacteraceae</taxon>
        <taxon>Helicobacter</taxon>
    </lineage>
</organism>
<dbReference type="Proteomes" id="UP000323707">
    <property type="component" value="Unassembled WGS sequence"/>
</dbReference>
<sequence>MSSQATKELEGEELGLDEKFIIPQTPKAKSEHAAKVIQDFSNSYADMDNVISLIQRDKQRLKQEEQASPQETPSEEKSLDREKNELDRAIASIAQVRSIVDILKALYAMEKALYELRLATKKPNTRDYMQQIQDSKHKPLTANFLKESLRVLKSSKEKIQEFAKHLQLERAFAKELRKDIAMLDLVESKESKAAYIKQIDKKLCEAREKFPSLEQNYPKMLQAATSAIKQPLQEFGKNALKTMPIGL</sequence>
<dbReference type="Proteomes" id="UP000254841">
    <property type="component" value="Unassembled WGS sequence"/>
</dbReference>
<feature type="compositionally biased region" description="Basic and acidic residues" evidence="1">
    <location>
        <begin position="55"/>
        <end position="65"/>
    </location>
</feature>
<reference evidence="3 4" key="1">
    <citation type="submission" date="2018-06" db="EMBL/GenBank/DDBJ databases">
        <authorList>
            <consortium name="Pathogen Informatics"/>
            <person name="Doyle S."/>
        </authorList>
    </citation>
    <scope>NUCLEOTIDE SEQUENCE [LARGE SCALE GENOMIC DNA]</scope>
    <source>
        <strain evidence="3 4">NCTC12410</strain>
    </source>
</reference>
<name>A0A377JNB2_9HELI</name>
<dbReference type="EMBL" id="UGHV01000004">
    <property type="protein sequence ID" value="STP06495.1"/>
    <property type="molecule type" value="Genomic_DNA"/>
</dbReference>
<evidence type="ECO:0000313" key="2">
    <source>
        <dbReference type="EMBL" id="KAA8708174.1"/>
    </source>
</evidence>
<protein>
    <submittedName>
        <fullName evidence="3">Uncharacterized protein</fullName>
    </submittedName>
</protein>
<evidence type="ECO:0000313" key="5">
    <source>
        <dbReference type="Proteomes" id="UP000323707"/>
    </source>
</evidence>
<dbReference type="AlphaFoldDB" id="A0A377JNB2"/>
<reference evidence="2 5" key="2">
    <citation type="submission" date="2019-09" db="EMBL/GenBank/DDBJ databases">
        <title>Draft genome sequence of various Type strains from the CCUG.</title>
        <authorList>
            <person name="Pineiro-Iglesias B."/>
            <person name="Tunovic T."/>
            <person name="Unosson C."/>
            <person name="Inganas E."/>
            <person name="Ohlen M."/>
            <person name="Cardew S."/>
            <person name="Jensie-Markopoulos S."/>
            <person name="Salva-Serra F."/>
            <person name="Jaen-Luchoro D."/>
            <person name="Karlsson R."/>
            <person name="Svensson-Stadler L."/>
            <person name="Chun J."/>
            <person name="Moore E."/>
        </authorList>
    </citation>
    <scope>NUCLEOTIDE SEQUENCE [LARGE SCALE GENOMIC DNA]</scope>
    <source>
        <strain evidence="2 5">CCUG 32756T</strain>
    </source>
</reference>
<evidence type="ECO:0000313" key="3">
    <source>
        <dbReference type="EMBL" id="STP06495.1"/>
    </source>
</evidence>
<evidence type="ECO:0000256" key="1">
    <source>
        <dbReference type="SAM" id="MobiDB-lite"/>
    </source>
</evidence>
<proteinExistence type="predicted"/>
<accession>A0A377JNB2</accession>
<dbReference type="RefSeq" id="WP_115012462.1">
    <property type="nucleotide sequence ID" value="NZ_UGHV01000004.1"/>
</dbReference>
<feature type="region of interest" description="Disordered" evidence="1">
    <location>
        <begin position="55"/>
        <end position="82"/>
    </location>
</feature>
<dbReference type="EMBL" id="VXKE01000020">
    <property type="protein sequence ID" value="KAA8708174.1"/>
    <property type="molecule type" value="Genomic_DNA"/>
</dbReference>
<gene>
    <name evidence="2" type="ORF">F4V45_06965</name>
    <name evidence="3" type="ORF">NCTC12410_02034</name>
</gene>
<evidence type="ECO:0000313" key="4">
    <source>
        <dbReference type="Proteomes" id="UP000254841"/>
    </source>
</evidence>